<gene>
    <name evidence="3" type="primary">rfaQ_2</name>
    <name evidence="3" type="ORF">NCTC12871_00309</name>
</gene>
<keyword evidence="4" id="KW-1185">Reference proteome</keyword>
<evidence type="ECO:0000256" key="1">
    <source>
        <dbReference type="ARBA" id="ARBA00022676"/>
    </source>
</evidence>
<evidence type="ECO:0000313" key="3">
    <source>
        <dbReference type="EMBL" id="VEJ08891.1"/>
    </source>
</evidence>
<keyword evidence="2 3" id="KW-0808">Transferase</keyword>
<sequence length="345" mass="40537">MSLKKTLQNFRIKIGKALLDKTIVRDTPTTPKRFLFLRQDGKIGDIIVSSFVFKALKKYFPDCEISVVCSETNRELLHKFQEIDKIYTLPKRSIKARFHLGKVLRKEKFDYLLDPTVFLRNRDLFFIRLIGAKNNVGFLKADYKIFNFNIENSSQHFATVYEQMLKYFIKDNFDTHYIIPQDEKAEQNIVNFLHNNQLEHYIALNLFGAGSNRQFSEEKAIELINYVLNSSMKNIVLLGYPAVMDKLKNYRQKCVEPERTYLYKDTKTIFDNISLIKYADLCISPDTSIVHIAVGLDKPLISFYSEGEENFQHWNPNTKNPSYILRYSKHVNNLDIKDIKPDWLN</sequence>
<evidence type="ECO:0000256" key="2">
    <source>
        <dbReference type="ARBA" id="ARBA00022679"/>
    </source>
</evidence>
<dbReference type="GO" id="GO:0009244">
    <property type="term" value="P:lipopolysaccharide core region biosynthetic process"/>
    <property type="evidence" value="ECO:0007669"/>
    <property type="project" value="TreeGrafter"/>
</dbReference>
<dbReference type="PANTHER" id="PTHR30160:SF15">
    <property type="entry name" value="GLYCOSYLTRANSFERASE HI_0523-RELATED"/>
    <property type="match status" value="1"/>
</dbReference>
<dbReference type="KEGG" id="adp:NCTC12871_00309"/>
<evidence type="ECO:0000313" key="4">
    <source>
        <dbReference type="Proteomes" id="UP000279799"/>
    </source>
</evidence>
<dbReference type="RefSeq" id="WP_126598351.1">
    <property type="nucleotide sequence ID" value="NZ_LR134510.1"/>
</dbReference>
<dbReference type="Proteomes" id="UP000279799">
    <property type="component" value="Chromosome"/>
</dbReference>
<reference evidence="3 4" key="1">
    <citation type="submission" date="2018-12" db="EMBL/GenBank/DDBJ databases">
        <authorList>
            <consortium name="Pathogen Informatics"/>
        </authorList>
    </citation>
    <scope>NUCLEOTIDE SEQUENCE [LARGE SCALE GENOMIC DNA]</scope>
    <source>
        <strain evidence="3 4">NCTC12871</strain>
    </source>
</reference>
<dbReference type="InterPro" id="IPR051199">
    <property type="entry name" value="LPS_LOS_Heptosyltrfase"/>
</dbReference>
<keyword evidence="1" id="KW-0328">Glycosyltransferase</keyword>
<dbReference type="SUPFAM" id="SSF53756">
    <property type="entry name" value="UDP-Glycosyltransferase/glycogen phosphorylase"/>
    <property type="match status" value="1"/>
</dbReference>
<dbReference type="InterPro" id="IPR002201">
    <property type="entry name" value="Glyco_trans_9"/>
</dbReference>
<dbReference type="AlphaFoldDB" id="A0A448TSU2"/>
<dbReference type="PANTHER" id="PTHR30160">
    <property type="entry name" value="TETRAACYLDISACCHARIDE 4'-KINASE-RELATED"/>
    <property type="match status" value="1"/>
</dbReference>
<dbReference type="Gene3D" id="3.40.50.2000">
    <property type="entry name" value="Glycogen Phosphorylase B"/>
    <property type="match status" value="2"/>
</dbReference>
<dbReference type="CDD" id="cd03789">
    <property type="entry name" value="GT9_LPS_heptosyltransferase"/>
    <property type="match status" value="1"/>
</dbReference>
<dbReference type="EC" id="2.-.-.-" evidence="3"/>
<name>A0A448TSU2_9PAST</name>
<dbReference type="GO" id="GO:0005829">
    <property type="term" value="C:cytosol"/>
    <property type="evidence" value="ECO:0007669"/>
    <property type="project" value="TreeGrafter"/>
</dbReference>
<dbReference type="GO" id="GO:0008713">
    <property type="term" value="F:ADP-heptose-lipopolysaccharide heptosyltransferase activity"/>
    <property type="evidence" value="ECO:0007669"/>
    <property type="project" value="TreeGrafter"/>
</dbReference>
<dbReference type="Pfam" id="PF01075">
    <property type="entry name" value="Glyco_transf_9"/>
    <property type="match status" value="1"/>
</dbReference>
<proteinExistence type="predicted"/>
<protein>
    <submittedName>
        <fullName evidence="3">Putative D-glycero-D-manno-heptosyl transferase</fullName>
        <ecNumber evidence="3">2.-.-.-</ecNumber>
    </submittedName>
</protein>
<organism evidence="3 4">
    <name type="scientific">Actinobacillus delphinicola</name>
    <dbReference type="NCBI Taxonomy" id="51161"/>
    <lineage>
        <taxon>Bacteria</taxon>
        <taxon>Pseudomonadati</taxon>
        <taxon>Pseudomonadota</taxon>
        <taxon>Gammaproteobacteria</taxon>
        <taxon>Pasteurellales</taxon>
        <taxon>Pasteurellaceae</taxon>
        <taxon>Actinobacillus</taxon>
    </lineage>
</organism>
<dbReference type="EMBL" id="LR134510">
    <property type="protein sequence ID" value="VEJ08891.1"/>
    <property type="molecule type" value="Genomic_DNA"/>
</dbReference>
<accession>A0A448TSU2</accession>
<dbReference type="OrthoDB" id="89608at2"/>